<gene>
    <name evidence="8" type="primary">rpsN2</name>
    <name evidence="6" type="synonym">rpsN</name>
    <name evidence="7" type="ORF">EB03_02067</name>
    <name evidence="8" type="ORF">NCTC12204_00192</name>
</gene>
<protein>
    <recommendedName>
        <fullName evidence="5 6">Small ribosomal subunit protein uS14</fullName>
    </recommendedName>
</protein>
<keyword evidence="6" id="KW-0694">RNA-binding</keyword>
<keyword evidence="2 6" id="KW-0699">rRNA-binding</keyword>
<dbReference type="PANTHER" id="PTHR19836:SF19">
    <property type="entry name" value="SMALL RIBOSOMAL SUBUNIT PROTEIN US14M"/>
    <property type="match status" value="1"/>
</dbReference>
<comment type="caution">
    <text evidence="8">The sequence shown here is derived from an EMBL/GenBank/DDBJ whole genome shotgun (WGS) entry which is preliminary data.</text>
</comment>
<dbReference type="InterPro" id="IPR001209">
    <property type="entry name" value="Ribosomal_uS14"/>
</dbReference>
<keyword evidence="4 6" id="KW-0687">Ribonucleoprotein</keyword>
<dbReference type="Proteomes" id="UP000253498">
    <property type="component" value="Unassembled WGS sequence"/>
</dbReference>
<dbReference type="RefSeq" id="WP_010736862.1">
    <property type="nucleotide sequence ID" value="NZ_AP027299.1"/>
</dbReference>
<evidence type="ECO:0000313" key="10">
    <source>
        <dbReference type="Proteomes" id="UP000352698"/>
    </source>
</evidence>
<reference evidence="8 10" key="2">
    <citation type="submission" date="2019-05" db="EMBL/GenBank/DDBJ databases">
        <authorList>
            <consortium name="Pathogen Informatics"/>
        </authorList>
    </citation>
    <scope>NUCLEOTIDE SEQUENCE [LARGE SCALE GENOMIC DNA]</scope>
    <source>
        <strain evidence="8 10">NCTC12204</strain>
    </source>
</reference>
<comment type="subunit">
    <text evidence="6">Part of the 30S ribosomal subunit. Contacts proteins S3 and S10.</text>
</comment>
<evidence type="ECO:0000313" key="9">
    <source>
        <dbReference type="Proteomes" id="UP000253498"/>
    </source>
</evidence>
<evidence type="ECO:0000313" key="7">
    <source>
        <dbReference type="EMBL" id="RBT67303.1"/>
    </source>
</evidence>
<dbReference type="InterPro" id="IPR023036">
    <property type="entry name" value="Ribosomal_uS14_bac/plastid"/>
</dbReference>
<reference evidence="7 9" key="1">
    <citation type="submission" date="2015-06" db="EMBL/GenBank/DDBJ databases">
        <title>The Genome Sequence of Enterococcus hirae 88EA1.</title>
        <authorList>
            <consortium name="The Broad Institute Genomics Platform"/>
            <consortium name="The Broad Institute Genome Sequencing Center for Infectious Disease"/>
            <person name="Earl A.M."/>
            <person name="Van Tyne D."/>
            <person name="Lebreton F."/>
            <person name="Saavedra J.T."/>
            <person name="Gilmore M.S."/>
            <person name="Manson McGuire A."/>
            <person name="Clock S."/>
            <person name="Crupain M."/>
            <person name="Rangan U."/>
            <person name="Young S."/>
            <person name="Abouelleil A."/>
            <person name="Cao P."/>
            <person name="Chapman S.B."/>
            <person name="Griggs A."/>
            <person name="Priest M."/>
            <person name="Shea T."/>
            <person name="Wortman J."/>
            <person name="Nusbaum C."/>
            <person name="Birren B."/>
        </authorList>
    </citation>
    <scope>NUCLEOTIDE SEQUENCE [LARGE SCALE GENOMIC DNA]</scope>
    <source>
        <strain evidence="7 9">88EA1</strain>
    </source>
</reference>
<dbReference type="GO" id="GO:0006412">
    <property type="term" value="P:translation"/>
    <property type="evidence" value="ECO:0007669"/>
    <property type="project" value="UniProtKB-UniRule"/>
</dbReference>
<dbReference type="GO" id="GO:0015935">
    <property type="term" value="C:small ribosomal subunit"/>
    <property type="evidence" value="ECO:0007669"/>
    <property type="project" value="TreeGrafter"/>
</dbReference>
<dbReference type="InterPro" id="IPR043140">
    <property type="entry name" value="Ribosomal_uS14_sf"/>
</dbReference>
<comment type="similarity">
    <text evidence="1 6">Belongs to the universal ribosomal protein uS14 family.</text>
</comment>
<evidence type="ECO:0000256" key="6">
    <source>
        <dbReference type="HAMAP-Rule" id="MF_00537"/>
    </source>
</evidence>
<dbReference type="Pfam" id="PF00253">
    <property type="entry name" value="Ribosomal_S14"/>
    <property type="match status" value="1"/>
</dbReference>
<evidence type="ECO:0000256" key="1">
    <source>
        <dbReference type="ARBA" id="ARBA00009083"/>
    </source>
</evidence>
<dbReference type="GO" id="GO:0005737">
    <property type="term" value="C:cytoplasm"/>
    <property type="evidence" value="ECO:0007669"/>
    <property type="project" value="UniProtKB-ARBA"/>
</dbReference>
<dbReference type="PANTHER" id="PTHR19836">
    <property type="entry name" value="30S RIBOSOMAL PROTEIN S14"/>
    <property type="match status" value="1"/>
</dbReference>
<comment type="function">
    <text evidence="6">Binds 16S rRNA, required for the assembly of 30S particles and may also be responsible for determining the conformation of the 16S rRNA at the A site.</text>
</comment>
<sequence length="89" mass="10467">MAKKSKIAKARKQQEMIARYADLRQELKANKDYEALRQLPLDARPERLKNRDLIDGRPRGYMRKFGMSRVKFRELAHQGLIPGVKKASW</sequence>
<evidence type="ECO:0000256" key="3">
    <source>
        <dbReference type="ARBA" id="ARBA00022980"/>
    </source>
</evidence>
<dbReference type="GO" id="GO:0019843">
    <property type="term" value="F:rRNA binding"/>
    <property type="evidence" value="ECO:0007669"/>
    <property type="project" value="UniProtKB-UniRule"/>
</dbReference>
<dbReference type="SUPFAM" id="SSF57716">
    <property type="entry name" value="Glucocorticoid receptor-like (DNA-binding domain)"/>
    <property type="match status" value="1"/>
</dbReference>
<dbReference type="GO" id="GO:0003735">
    <property type="term" value="F:structural constituent of ribosome"/>
    <property type="evidence" value="ECO:0007669"/>
    <property type="project" value="InterPro"/>
</dbReference>
<dbReference type="GeneID" id="56786079"/>
<evidence type="ECO:0000313" key="8">
    <source>
        <dbReference type="EMBL" id="VTQ58669.1"/>
    </source>
</evidence>
<dbReference type="AlphaFoldDB" id="A0A1V8XAS6"/>
<dbReference type="Gene3D" id="4.10.830.10">
    <property type="entry name" value="30s Ribosomal Protein S14, Chain N"/>
    <property type="match status" value="1"/>
</dbReference>
<evidence type="ECO:0000256" key="2">
    <source>
        <dbReference type="ARBA" id="ARBA00022730"/>
    </source>
</evidence>
<name>A0A1V8XAS6_ENTHR</name>
<dbReference type="EMBL" id="CABEEP010000001">
    <property type="protein sequence ID" value="VTQ58669.1"/>
    <property type="molecule type" value="Genomic_DNA"/>
</dbReference>
<dbReference type="HAMAP" id="MF_00537">
    <property type="entry name" value="Ribosomal_uS14_1"/>
    <property type="match status" value="1"/>
</dbReference>
<keyword evidence="3 6" id="KW-0689">Ribosomal protein</keyword>
<evidence type="ECO:0000256" key="5">
    <source>
        <dbReference type="ARBA" id="ARBA00035167"/>
    </source>
</evidence>
<accession>A0A1V8XAS6</accession>
<proteinExistence type="inferred from homology"/>
<dbReference type="NCBIfam" id="NF006477">
    <property type="entry name" value="PRK08881.1"/>
    <property type="match status" value="1"/>
</dbReference>
<dbReference type="EMBL" id="LESJ01000006">
    <property type="protein sequence ID" value="RBT67303.1"/>
    <property type="molecule type" value="Genomic_DNA"/>
</dbReference>
<dbReference type="Proteomes" id="UP000352698">
    <property type="component" value="Unassembled WGS sequence"/>
</dbReference>
<dbReference type="STRING" id="1354.A6P53_00965"/>
<evidence type="ECO:0000256" key="4">
    <source>
        <dbReference type="ARBA" id="ARBA00023274"/>
    </source>
</evidence>
<organism evidence="8 10">
    <name type="scientific">Enterococcus hirae</name>
    <dbReference type="NCBI Taxonomy" id="1354"/>
    <lineage>
        <taxon>Bacteria</taxon>
        <taxon>Bacillati</taxon>
        <taxon>Bacillota</taxon>
        <taxon>Bacilli</taxon>
        <taxon>Lactobacillales</taxon>
        <taxon>Enterococcaceae</taxon>
        <taxon>Enterococcus</taxon>
    </lineage>
</organism>